<dbReference type="RefSeq" id="WP_340519660.1">
    <property type="nucleotide sequence ID" value="NZ_FMSH01000010.1"/>
</dbReference>
<accession>A0A1K0I7Z9</accession>
<evidence type="ECO:0000313" key="2">
    <source>
        <dbReference type="EMBL" id="SCU73389.1"/>
    </source>
</evidence>
<proteinExistence type="predicted"/>
<name>A0A1K0I7Z9_CUPNE</name>
<feature type="region of interest" description="Disordered" evidence="1">
    <location>
        <begin position="82"/>
        <end position="102"/>
    </location>
</feature>
<sequence>MPANPVIPAETARGAASVRASLAVLWAAAITGACAGLEASAMQDVFDSWKNVPVDEAKRQWGPPQAVQALPSGTAYVWNDSVAPARAPGSGPRDAGMERTPVPGQCQRKLVTGQDGIVIGGEWRGDACCITTLIGHCASLKYRGRS</sequence>
<gene>
    <name evidence="2" type="ORF">CNECB9_1070002</name>
</gene>
<evidence type="ECO:0000256" key="1">
    <source>
        <dbReference type="SAM" id="MobiDB-lite"/>
    </source>
</evidence>
<dbReference type="EMBL" id="FMSH01000010">
    <property type="protein sequence ID" value="SCU73389.1"/>
    <property type="molecule type" value="Genomic_DNA"/>
</dbReference>
<reference evidence="2" key="1">
    <citation type="submission" date="2016-09" db="EMBL/GenBank/DDBJ databases">
        <authorList>
            <person name="Capua I."/>
            <person name="De Benedictis P."/>
            <person name="Joannis T."/>
            <person name="Lombin L.H."/>
            <person name="Cattoli G."/>
        </authorList>
    </citation>
    <scope>NUCLEOTIDE SEQUENCE</scope>
    <source>
        <strain evidence="2">B9</strain>
    </source>
</reference>
<protein>
    <submittedName>
        <fullName evidence="2">Uncharacterized protein</fullName>
    </submittedName>
</protein>
<organism evidence="2">
    <name type="scientific">Cupriavidus necator</name>
    <name type="common">Alcaligenes eutrophus</name>
    <name type="synonym">Ralstonia eutropha</name>
    <dbReference type="NCBI Taxonomy" id="106590"/>
    <lineage>
        <taxon>Bacteria</taxon>
        <taxon>Pseudomonadati</taxon>
        <taxon>Pseudomonadota</taxon>
        <taxon>Betaproteobacteria</taxon>
        <taxon>Burkholderiales</taxon>
        <taxon>Burkholderiaceae</taxon>
        <taxon>Cupriavidus</taxon>
    </lineage>
</organism>
<dbReference type="AlphaFoldDB" id="A0A1K0I7Z9"/>